<dbReference type="AlphaFoldDB" id="A0A5M9WLV2"/>
<accession>A0A5M9WLV2</accession>
<sequence length="165" mass="19298">MSEPTFNQNPYFTNEQLEVMSKDYRTILVDEEGRSYEPEYNSMVVRSDVLKLVSDVRQARRKQYEVEFERDRLRKELEKARKITFPRQPGGEGGWEIDCKFLDRVDDVMISNDTEYPADTETIEAVLLALETVLGQEGEGNQNEQHGIWNVVRRWQSVLLCSSEI</sequence>
<evidence type="ECO:0000313" key="2">
    <source>
        <dbReference type="Proteomes" id="UP000323664"/>
    </source>
</evidence>
<gene>
    <name evidence="1" type="ORF">EC604_01580</name>
</gene>
<protein>
    <submittedName>
        <fullName evidence="1">Uncharacterized protein</fullName>
    </submittedName>
</protein>
<reference evidence="1 2" key="1">
    <citation type="journal article" date="2019" name="J. Ind. Microbiol. Biotechnol.">
        <title>Paenibacillus amylolyticus 27C64 has a diverse set of carbohydrate-active enzymes and complete pectin deconstruction system.</title>
        <authorList>
            <person name="Keggi C."/>
            <person name="Doran-Peterson J."/>
        </authorList>
    </citation>
    <scope>NUCLEOTIDE SEQUENCE [LARGE SCALE GENOMIC DNA]</scope>
    <source>
        <strain evidence="1 2">27C64</strain>
    </source>
</reference>
<proteinExistence type="predicted"/>
<dbReference type="OrthoDB" id="2667247at2"/>
<evidence type="ECO:0000313" key="1">
    <source>
        <dbReference type="EMBL" id="KAA8782538.1"/>
    </source>
</evidence>
<dbReference type="EMBL" id="RIAS01000001">
    <property type="protein sequence ID" value="KAA8782538.1"/>
    <property type="molecule type" value="Genomic_DNA"/>
</dbReference>
<organism evidence="1 2">
    <name type="scientific">Paenibacillus amylolyticus</name>
    <dbReference type="NCBI Taxonomy" id="1451"/>
    <lineage>
        <taxon>Bacteria</taxon>
        <taxon>Bacillati</taxon>
        <taxon>Bacillota</taxon>
        <taxon>Bacilli</taxon>
        <taxon>Bacillales</taxon>
        <taxon>Paenibacillaceae</taxon>
        <taxon>Paenibacillus</taxon>
    </lineage>
</organism>
<name>A0A5M9WLV2_PAEAM</name>
<dbReference type="Proteomes" id="UP000323664">
    <property type="component" value="Unassembled WGS sequence"/>
</dbReference>
<comment type="caution">
    <text evidence="1">The sequence shown here is derived from an EMBL/GenBank/DDBJ whole genome shotgun (WGS) entry which is preliminary data.</text>
</comment>
<dbReference type="RefSeq" id="WP_123062451.1">
    <property type="nucleotide sequence ID" value="NZ_RIAS01000001.1"/>
</dbReference>